<evidence type="ECO:0000256" key="1">
    <source>
        <dbReference type="ARBA" id="ARBA00004141"/>
    </source>
</evidence>
<keyword evidence="4 10" id="KW-0812">Transmembrane</keyword>
<feature type="compositionally biased region" description="Pro residues" evidence="9">
    <location>
        <begin position="119"/>
        <end position="131"/>
    </location>
</feature>
<dbReference type="Pfam" id="PF01061">
    <property type="entry name" value="ABC2_membrane"/>
    <property type="match status" value="1"/>
</dbReference>
<evidence type="ECO:0000256" key="4">
    <source>
        <dbReference type="ARBA" id="ARBA00022692"/>
    </source>
</evidence>
<evidence type="ECO:0000256" key="6">
    <source>
        <dbReference type="ARBA" id="ARBA00022840"/>
    </source>
</evidence>
<evidence type="ECO:0000256" key="2">
    <source>
        <dbReference type="ARBA" id="ARBA00022448"/>
    </source>
</evidence>
<dbReference type="RefSeq" id="WP_223907804.1">
    <property type="nucleotide sequence ID" value="NZ_AP025017.1"/>
</dbReference>
<dbReference type="PROSITE" id="PS50893">
    <property type="entry name" value="ABC_TRANSPORTER_2"/>
    <property type="match status" value="1"/>
</dbReference>
<dbReference type="EMBL" id="AP025017">
    <property type="protein sequence ID" value="BDA65098.1"/>
    <property type="molecule type" value="Genomic_DNA"/>
</dbReference>
<dbReference type="Pfam" id="PF00005">
    <property type="entry name" value="ABC_tran"/>
    <property type="match status" value="1"/>
</dbReference>
<sequence>MVPTALVVRQLSAQASCEPQTFTGPLTVGRSPDCAVQIIHPLVSRTHLLLTPTPAGWQVTCQGRNGMLVDGVVTREALINQGTRIQLGDASGPALGLTPVATAPPQGPGPAGQQAPSATPGPQPYAPPAPAPRAASGPQVGGAMQPPGPSGPTTPPPVPQQAPIPRPAPVAASGAALTAQQVRAVASAPSSPMAGMPQPAPAGAMSSAAPAATVIAPTPPPSPASGEAASSPRKVLQSFRITSSGTIGRAPDNALVLDDPLVSKHHARVDLTPQGIVVTDLGSTNGIYVAGQRVPTVQVTQPVVVGMGSTFVSISPDGLCEVQVSGGVSGELVGKDLTFRVNSGQLTLLDGISFSLPGNELLAVVGPSGAGKSTLLKALTGEQKAQEGQVLFDGLDVYEHYPVMRNKIGVVPQNDVVHAALTVRQTLEYAAELRFAKDVTKAERKQRIAEVLEDLDLSAHVDKRVKKLSGGQRKRVSTAIELLTRPSLLFLDEPTSGLDPQLDRDVMDLLASLAHGTRPGDTGRTVVVVTHNENHIDRADKVLILAAGGKPVYYGSPREVLPYFRARLGEIAARGQLLLNAPKGTLPDPPAVDGYADVYALIRNHTTELRAHLEATVPSTRRGGARPAQSTPAPEQRRTAKQSAVRQISTLVRRHLRIIAADPSYLAFMLILPVIMGLLTKAIEGSDGLSIPDYPDPTPDNPVIIYSTQAIELLVILITGAAFSGMAATIRELVGERDVFLREKAVGLRSGSYMMAKAIVLALIVTVQTAVMVGIALALNKAPSDAVLMGSPGLELAFCCWAVAFVSGLLGLAVSAFVSSSEQVMPVLVVSIMAQLVLSGGIIPIDGRAVFEQLSWFMPARWGYAMAAATTEMNTIIPTRKDGLWDHEVGQWLMNYGILSAIGLVCLCLCLIGLVRRGRR</sequence>
<keyword evidence="2" id="KW-0813">Transport</keyword>
<feature type="domain" description="FHA" evidence="11">
    <location>
        <begin position="245"/>
        <end position="294"/>
    </location>
</feature>
<dbReference type="InterPro" id="IPR000253">
    <property type="entry name" value="FHA_dom"/>
</dbReference>
<evidence type="ECO:0000256" key="7">
    <source>
        <dbReference type="ARBA" id="ARBA00022989"/>
    </source>
</evidence>
<feature type="transmembrane region" description="Helical" evidence="10">
    <location>
        <begin position="825"/>
        <end position="845"/>
    </location>
</feature>
<gene>
    <name evidence="13" type="ORF">MANAM107_19320</name>
</gene>
<evidence type="ECO:0000259" key="11">
    <source>
        <dbReference type="PROSITE" id="PS50006"/>
    </source>
</evidence>
<feature type="region of interest" description="Disordered" evidence="9">
    <location>
        <begin position="616"/>
        <end position="642"/>
    </location>
</feature>
<proteinExistence type="predicted"/>
<dbReference type="Proteomes" id="UP000824496">
    <property type="component" value="Chromosome"/>
</dbReference>
<dbReference type="SMART" id="SM00382">
    <property type="entry name" value="AAA"/>
    <property type="match status" value="1"/>
</dbReference>
<feature type="domain" description="ABC transporter" evidence="12">
    <location>
        <begin position="332"/>
        <end position="573"/>
    </location>
</feature>
<feature type="transmembrane region" description="Helical" evidence="10">
    <location>
        <begin position="758"/>
        <end position="779"/>
    </location>
</feature>
<dbReference type="InterPro" id="IPR050352">
    <property type="entry name" value="ABCG_transporters"/>
</dbReference>
<comment type="subcellular location">
    <subcellularLocation>
        <location evidence="1">Membrane</location>
        <topology evidence="1">Multi-pass membrane protein</topology>
    </subcellularLocation>
</comment>
<organism evidence="13 14">
    <name type="scientific">Actinomyces capricornis</name>
    <dbReference type="NCBI Taxonomy" id="2755559"/>
    <lineage>
        <taxon>Bacteria</taxon>
        <taxon>Bacillati</taxon>
        <taxon>Actinomycetota</taxon>
        <taxon>Actinomycetes</taxon>
        <taxon>Actinomycetales</taxon>
        <taxon>Actinomycetaceae</taxon>
        <taxon>Actinomyces</taxon>
    </lineage>
</organism>
<dbReference type="InterPro" id="IPR013525">
    <property type="entry name" value="ABC2_TM"/>
</dbReference>
<dbReference type="InterPro" id="IPR003593">
    <property type="entry name" value="AAA+_ATPase"/>
</dbReference>
<dbReference type="Gene3D" id="2.60.200.20">
    <property type="match status" value="2"/>
</dbReference>
<dbReference type="PANTHER" id="PTHR48041:SF139">
    <property type="entry name" value="PROTEIN SCARLET"/>
    <property type="match status" value="1"/>
</dbReference>
<feature type="region of interest" description="Disordered" evidence="9">
    <location>
        <begin position="213"/>
        <end position="233"/>
    </location>
</feature>
<feature type="transmembrane region" description="Helical" evidence="10">
    <location>
        <begin position="794"/>
        <end position="818"/>
    </location>
</feature>
<feature type="domain" description="FHA" evidence="11">
    <location>
        <begin position="26"/>
        <end position="74"/>
    </location>
</feature>
<evidence type="ECO:0000259" key="12">
    <source>
        <dbReference type="PROSITE" id="PS50893"/>
    </source>
</evidence>
<evidence type="ECO:0000256" key="9">
    <source>
        <dbReference type="SAM" id="MobiDB-lite"/>
    </source>
</evidence>
<dbReference type="CDD" id="cd00060">
    <property type="entry name" value="FHA"/>
    <property type="match status" value="1"/>
</dbReference>
<feature type="region of interest" description="Disordered" evidence="9">
    <location>
        <begin position="96"/>
        <end position="176"/>
    </location>
</feature>
<keyword evidence="7 10" id="KW-1133">Transmembrane helix</keyword>
<dbReference type="SMART" id="SM00240">
    <property type="entry name" value="FHA"/>
    <property type="match status" value="2"/>
</dbReference>
<keyword evidence="6" id="KW-0067">ATP-binding</keyword>
<evidence type="ECO:0008006" key="15">
    <source>
        <dbReference type="Google" id="ProtNLM"/>
    </source>
</evidence>
<accession>A0ABM7UD51</accession>
<dbReference type="Pfam" id="PF00498">
    <property type="entry name" value="FHA"/>
    <property type="match status" value="2"/>
</dbReference>
<evidence type="ECO:0000256" key="5">
    <source>
        <dbReference type="ARBA" id="ARBA00022741"/>
    </source>
</evidence>
<keyword evidence="3" id="KW-0597">Phosphoprotein</keyword>
<evidence type="ECO:0000256" key="3">
    <source>
        <dbReference type="ARBA" id="ARBA00022553"/>
    </source>
</evidence>
<keyword evidence="8 10" id="KW-0472">Membrane</keyword>
<dbReference type="PANTHER" id="PTHR48041">
    <property type="entry name" value="ABC TRANSPORTER G FAMILY MEMBER 28"/>
    <property type="match status" value="1"/>
</dbReference>
<evidence type="ECO:0000313" key="13">
    <source>
        <dbReference type="EMBL" id="BDA65098.1"/>
    </source>
</evidence>
<name>A0ABM7UD51_9ACTO</name>
<dbReference type="InterPro" id="IPR003439">
    <property type="entry name" value="ABC_transporter-like_ATP-bd"/>
</dbReference>
<protein>
    <recommendedName>
        <fullName evidence="15">ABC transporter ATP-binding protein</fullName>
    </recommendedName>
</protein>
<dbReference type="InterPro" id="IPR027417">
    <property type="entry name" value="P-loop_NTPase"/>
</dbReference>
<keyword evidence="14" id="KW-1185">Reference proteome</keyword>
<dbReference type="Gene3D" id="3.40.50.300">
    <property type="entry name" value="P-loop containing nucleotide triphosphate hydrolases"/>
    <property type="match status" value="1"/>
</dbReference>
<feature type="compositionally biased region" description="Pro residues" evidence="9">
    <location>
        <begin position="146"/>
        <end position="168"/>
    </location>
</feature>
<reference evidence="13 14" key="1">
    <citation type="submission" date="2021-08" db="EMBL/GenBank/DDBJ databases">
        <title>Whole genome sequence of novel Actinomyces species strain MAS-1.</title>
        <authorList>
            <person name="Saito M."/>
            <person name="Kuwahara N."/>
            <person name="Takizawa T."/>
            <person name="Gotouda H."/>
            <person name="Ochiai T."/>
        </authorList>
    </citation>
    <scope>NUCLEOTIDE SEQUENCE [LARGE SCALE GENOMIC DNA]</scope>
    <source>
        <strain evidence="13 14">MAS-1</strain>
    </source>
</reference>
<dbReference type="SUPFAM" id="SSF49879">
    <property type="entry name" value="SMAD/FHA domain"/>
    <property type="match status" value="2"/>
</dbReference>
<keyword evidence="5" id="KW-0547">Nucleotide-binding</keyword>
<evidence type="ECO:0000256" key="8">
    <source>
        <dbReference type="ARBA" id="ARBA00023136"/>
    </source>
</evidence>
<dbReference type="InterPro" id="IPR008984">
    <property type="entry name" value="SMAD_FHA_dom_sf"/>
</dbReference>
<evidence type="ECO:0000313" key="14">
    <source>
        <dbReference type="Proteomes" id="UP000824496"/>
    </source>
</evidence>
<dbReference type="PROSITE" id="PS50006">
    <property type="entry name" value="FHA_DOMAIN"/>
    <property type="match status" value="2"/>
</dbReference>
<feature type="transmembrane region" description="Helical" evidence="10">
    <location>
        <begin position="893"/>
        <end position="915"/>
    </location>
</feature>
<dbReference type="SUPFAM" id="SSF52540">
    <property type="entry name" value="P-loop containing nucleoside triphosphate hydrolases"/>
    <property type="match status" value="1"/>
</dbReference>
<evidence type="ECO:0000256" key="10">
    <source>
        <dbReference type="SAM" id="Phobius"/>
    </source>
</evidence>